<organism evidence="2 3">
    <name type="scientific">Allacma fusca</name>
    <dbReference type="NCBI Taxonomy" id="39272"/>
    <lineage>
        <taxon>Eukaryota</taxon>
        <taxon>Metazoa</taxon>
        <taxon>Ecdysozoa</taxon>
        <taxon>Arthropoda</taxon>
        <taxon>Hexapoda</taxon>
        <taxon>Collembola</taxon>
        <taxon>Symphypleona</taxon>
        <taxon>Sminthuridae</taxon>
        <taxon>Allacma</taxon>
    </lineage>
</organism>
<feature type="compositionally biased region" description="Basic and acidic residues" evidence="1">
    <location>
        <begin position="111"/>
        <end position="125"/>
    </location>
</feature>
<gene>
    <name evidence="2" type="ORF">AFUS01_LOCUS34233</name>
</gene>
<sequence length="158" mass="17585">VKNLDLSDHEAKTLTKFVGLPAIETVEILKEDFNLPEHQAKNGAKFIALPTIDACSVLSEDSKSRDCNFDLSNDSLHNHDIHLVIDRQTRNLPDPSIVDTHKPGNSTAMTELKETSSSRESDKSSPNKTCYAGVPLGARINCSRHQKRLALRRIQNLK</sequence>
<feature type="non-terminal residue" evidence="2">
    <location>
        <position position="1"/>
    </location>
</feature>
<keyword evidence="3" id="KW-1185">Reference proteome</keyword>
<protein>
    <submittedName>
        <fullName evidence="2">Uncharacterized protein</fullName>
    </submittedName>
</protein>
<evidence type="ECO:0000256" key="1">
    <source>
        <dbReference type="SAM" id="MobiDB-lite"/>
    </source>
</evidence>
<dbReference type="AlphaFoldDB" id="A0A8J2PK28"/>
<dbReference type="Proteomes" id="UP000708208">
    <property type="component" value="Unassembled WGS sequence"/>
</dbReference>
<proteinExistence type="predicted"/>
<evidence type="ECO:0000313" key="2">
    <source>
        <dbReference type="EMBL" id="CAG7824053.1"/>
    </source>
</evidence>
<dbReference type="EMBL" id="CAJVCH010531523">
    <property type="protein sequence ID" value="CAG7824053.1"/>
    <property type="molecule type" value="Genomic_DNA"/>
</dbReference>
<accession>A0A8J2PK28</accession>
<reference evidence="2" key="1">
    <citation type="submission" date="2021-06" db="EMBL/GenBank/DDBJ databases">
        <authorList>
            <person name="Hodson N. C."/>
            <person name="Mongue J. A."/>
            <person name="Jaron S. K."/>
        </authorList>
    </citation>
    <scope>NUCLEOTIDE SEQUENCE</scope>
</reference>
<evidence type="ECO:0000313" key="3">
    <source>
        <dbReference type="Proteomes" id="UP000708208"/>
    </source>
</evidence>
<comment type="caution">
    <text evidence="2">The sequence shown here is derived from an EMBL/GenBank/DDBJ whole genome shotgun (WGS) entry which is preliminary data.</text>
</comment>
<feature type="region of interest" description="Disordered" evidence="1">
    <location>
        <begin position="92"/>
        <end position="130"/>
    </location>
</feature>
<name>A0A8J2PK28_9HEXA</name>